<name>A0A1I6J9X3_9FLAO</name>
<protein>
    <submittedName>
        <fullName evidence="5">Thiopurine S-methyltransferase</fullName>
    </submittedName>
</protein>
<dbReference type="PANTHER" id="PTHR32183">
    <property type="match status" value="1"/>
</dbReference>
<keyword evidence="3 5" id="KW-0808">Transferase</keyword>
<dbReference type="Gene3D" id="3.40.50.150">
    <property type="entry name" value="Vaccinia Virus protein VP39"/>
    <property type="match status" value="1"/>
</dbReference>
<evidence type="ECO:0000256" key="2">
    <source>
        <dbReference type="ARBA" id="ARBA00022603"/>
    </source>
</evidence>
<evidence type="ECO:0000313" key="5">
    <source>
        <dbReference type="EMBL" id="SFR75773.1"/>
    </source>
</evidence>
<dbReference type="GO" id="GO:0032259">
    <property type="term" value="P:methylation"/>
    <property type="evidence" value="ECO:0007669"/>
    <property type="project" value="UniProtKB-KW"/>
</dbReference>
<dbReference type="PROSITE" id="PS51585">
    <property type="entry name" value="SAM_MT_TPMT"/>
    <property type="match status" value="1"/>
</dbReference>
<sequence length="197" mass="23021">MKEEENYWTERYVEKKTGWDIGYPSTPIKTYVDQLQNKALQILIPGAGNAYEAEYLWKAGFKNVHILDISEVPLKAFKKRNPDFPEANMHQADFFEFKGQYDLIIEQTFFCSFVPTDTNRKQYAKHMASLLQPNGKLVGLWFDIPLTGDMIKRPFGGNKELYTKYLSPYFKTITFDQCYNSIPPRQGNELFGIFQVR</sequence>
<dbReference type="EMBL" id="FOYX01000002">
    <property type="protein sequence ID" value="SFR75773.1"/>
    <property type="molecule type" value="Genomic_DNA"/>
</dbReference>
<organism evidence="5 6">
    <name type="scientific">Maribacter stanieri</name>
    <dbReference type="NCBI Taxonomy" id="440514"/>
    <lineage>
        <taxon>Bacteria</taxon>
        <taxon>Pseudomonadati</taxon>
        <taxon>Bacteroidota</taxon>
        <taxon>Flavobacteriia</taxon>
        <taxon>Flavobacteriales</taxon>
        <taxon>Flavobacteriaceae</taxon>
        <taxon>Maribacter</taxon>
    </lineage>
</organism>
<dbReference type="Pfam" id="PF05724">
    <property type="entry name" value="TPMT"/>
    <property type="match status" value="1"/>
</dbReference>
<dbReference type="STRING" id="440514.SAMN04488010_2495"/>
<dbReference type="AlphaFoldDB" id="A0A1I6J9X3"/>
<evidence type="ECO:0000256" key="3">
    <source>
        <dbReference type="ARBA" id="ARBA00022679"/>
    </source>
</evidence>
<dbReference type="RefSeq" id="WP_177214957.1">
    <property type="nucleotide sequence ID" value="NZ_FOYX01000002.1"/>
</dbReference>
<dbReference type="CDD" id="cd02440">
    <property type="entry name" value="AdoMet_MTases"/>
    <property type="match status" value="1"/>
</dbReference>
<reference evidence="6" key="1">
    <citation type="submission" date="2016-10" db="EMBL/GenBank/DDBJ databases">
        <authorList>
            <person name="Varghese N."/>
            <person name="Submissions S."/>
        </authorList>
    </citation>
    <scope>NUCLEOTIDE SEQUENCE [LARGE SCALE GENOMIC DNA]</scope>
    <source>
        <strain evidence="6">DSM 19891</strain>
    </source>
</reference>
<keyword evidence="1" id="KW-0597">Phosphoprotein</keyword>
<keyword evidence="2 5" id="KW-0489">Methyltransferase</keyword>
<evidence type="ECO:0000313" key="6">
    <source>
        <dbReference type="Proteomes" id="UP000199462"/>
    </source>
</evidence>
<dbReference type="Proteomes" id="UP000199462">
    <property type="component" value="Unassembled WGS sequence"/>
</dbReference>
<dbReference type="InterPro" id="IPR029063">
    <property type="entry name" value="SAM-dependent_MTases_sf"/>
</dbReference>
<gene>
    <name evidence="5" type="ORF">SAMN04488010_2495</name>
</gene>
<evidence type="ECO:0000256" key="1">
    <source>
        <dbReference type="ARBA" id="ARBA00022553"/>
    </source>
</evidence>
<dbReference type="PANTHER" id="PTHR32183:SF6">
    <property type="entry name" value="CYSTEINE SULFINATE DESULFINASE_CYSTEINE DESULFURASE AND RELATED ENZYMES"/>
    <property type="match status" value="1"/>
</dbReference>
<accession>A0A1I6J9X3</accession>
<dbReference type="SUPFAM" id="SSF53335">
    <property type="entry name" value="S-adenosyl-L-methionine-dependent methyltransferases"/>
    <property type="match status" value="1"/>
</dbReference>
<evidence type="ECO:0000256" key="4">
    <source>
        <dbReference type="ARBA" id="ARBA00022691"/>
    </source>
</evidence>
<keyword evidence="6" id="KW-1185">Reference proteome</keyword>
<proteinExistence type="predicted"/>
<dbReference type="InterPro" id="IPR008854">
    <property type="entry name" value="TPMT"/>
</dbReference>
<keyword evidence="4" id="KW-0949">S-adenosyl-L-methionine</keyword>
<dbReference type="GO" id="GO:0008757">
    <property type="term" value="F:S-adenosylmethionine-dependent methyltransferase activity"/>
    <property type="evidence" value="ECO:0007669"/>
    <property type="project" value="InterPro"/>
</dbReference>